<proteinExistence type="predicted"/>
<gene>
    <name evidence="1" type="ORF">PNE09_05775</name>
</gene>
<protein>
    <submittedName>
        <fullName evidence="1">Nucleotidyltransferase family protein</fullName>
    </submittedName>
</protein>
<dbReference type="AlphaFoldDB" id="A0AAW6CXD0"/>
<organism evidence="1 2">
    <name type="scientific">[Eubacterium] siraeum</name>
    <dbReference type="NCBI Taxonomy" id="39492"/>
    <lineage>
        <taxon>Bacteria</taxon>
        <taxon>Bacillati</taxon>
        <taxon>Bacillota</taxon>
        <taxon>Clostridia</taxon>
        <taxon>Eubacteriales</taxon>
        <taxon>Oscillospiraceae</taxon>
        <taxon>Oscillospiraceae incertae sedis</taxon>
    </lineage>
</organism>
<accession>A0AAW6CXD0</accession>
<evidence type="ECO:0000313" key="1">
    <source>
        <dbReference type="EMBL" id="MDB8003576.1"/>
    </source>
</evidence>
<dbReference type="Proteomes" id="UP001210809">
    <property type="component" value="Unassembled WGS sequence"/>
</dbReference>
<comment type="caution">
    <text evidence="1">The sequence shown here is derived from an EMBL/GenBank/DDBJ whole genome shotgun (WGS) entry which is preliminary data.</text>
</comment>
<reference evidence="1" key="1">
    <citation type="submission" date="2023-01" db="EMBL/GenBank/DDBJ databases">
        <title>Human gut microbiome strain richness.</title>
        <authorList>
            <person name="Chen-Liaw A."/>
        </authorList>
    </citation>
    <scope>NUCLEOTIDE SEQUENCE</scope>
    <source>
        <strain evidence="1">1001283st1_G1_1001283B150217_161031</strain>
    </source>
</reference>
<sequence>MYELFKEAVLASGLDVLNQTLDFTEDDYYRIKSAFLPVASYEQFISKAADGLRSGAGIDRCIKHCVFNHKKETLNQFKSDEVTYYSTILACSDLGKAVACRRDINLSPLGELQYENDLYADSIYQRLMDGLRNSECEYVHTT</sequence>
<evidence type="ECO:0000313" key="2">
    <source>
        <dbReference type="Proteomes" id="UP001210809"/>
    </source>
</evidence>
<name>A0AAW6CXD0_9FIRM</name>
<dbReference type="EMBL" id="JAQLXW010000006">
    <property type="protein sequence ID" value="MDB8003576.1"/>
    <property type="molecule type" value="Genomic_DNA"/>
</dbReference>